<evidence type="ECO:0000313" key="3">
    <source>
        <dbReference type="EMBL" id="CAJ2499891.1"/>
    </source>
</evidence>
<dbReference type="Gene3D" id="3.30.70.100">
    <property type="match status" value="2"/>
</dbReference>
<feature type="signal peptide" evidence="1">
    <location>
        <begin position="1"/>
        <end position="18"/>
    </location>
</feature>
<evidence type="ECO:0000256" key="1">
    <source>
        <dbReference type="SAM" id="SignalP"/>
    </source>
</evidence>
<gene>
    <name evidence="3" type="ORF">KHLLAP_LOCUS359</name>
</gene>
<name>A0AAI8YCL6_9PEZI</name>
<dbReference type="InterPro" id="IPR007138">
    <property type="entry name" value="ABM_dom"/>
</dbReference>
<feature type="domain" description="ABM" evidence="2">
    <location>
        <begin position="37"/>
        <end position="88"/>
    </location>
</feature>
<dbReference type="SUPFAM" id="SSF54909">
    <property type="entry name" value="Dimeric alpha+beta barrel"/>
    <property type="match status" value="1"/>
</dbReference>
<dbReference type="EMBL" id="CAUWAG010000003">
    <property type="protein sequence ID" value="CAJ2499891.1"/>
    <property type="molecule type" value="Genomic_DNA"/>
</dbReference>
<accession>A0AAI8YCL6</accession>
<proteinExistence type="predicted"/>
<comment type="caution">
    <text evidence="3">The sequence shown here is derived from an EMBL/GenBank/DDBJ whole genome shotgun (WGS) entry which is preliminary data.</text>
</comment>
<sequence>MQSLALLLPLAAAATAVGVTEIANITLVANSSIAVFDVATQVILQQPGALTVRTSRLVENADSFRMFVDWESVEACQAFANSQSYEEISHKVSPVIAATPVTYNVELSPFPPFVFNNDEGQGVYTEARKANVTQAVMNFLNQTKDTAEGFTGQTAMGWVVEGEEIPYNGTSCRVFVLGVGWESVADHEAWMETDAYKEYIPELWALDGLLGIELRHVSNKVVHAEA</sequence>
<reference evidence="3" key="1">
    <citation type="submission" date="2023-10" db="EMBL/GenBank/DDBJ databases">
        <authorList>
            <person name="Hackl T."/>
        </authorList>
    </citation>
    <scope>NUCLEOTIDE SEQUENCE</scope>
</reference>
<feature type="chain" id="PRO_5042595539" evidence="1">
    <location>
        <begin position="19"/>
        <end position="226"/>
    </location>
</feature>
<organism evidence="3 4">
    <name type="scientific">Anthostomella pinea</name>
    <dbReference type="NCBI Taxonomy" id="933095"/>
    <lineage>
        <taxon>Eukaryota</taxon>
        <taxon>Fungi</taxon>
        <taxon>Dikarya</taxon>
        <taxon>Ascomycota</taxon>
        <taxon>Pezizomycotina</taxon>
        <taxon>Sordariomycetes</taxon>
        <taxon>Xylariomycetidae</taxon>
        <taxon>Xylariales</taxon>
        <taxon>Xylariaceae</taxon>
        <taxon>Anthostomella</taxon>
    </lineage>
</organism>
<dbReference type="Pfam" id="PF03992">
    <property type="entry name" value="ABM"/>
    <property type="match status" value="1"/>
</dbReference>
<evidence type="ECO:0000259" key="2">
    <source>
        <dbReference type="Pfam" id="PF03992"/>
    </source>
</evidence>
<dbReference type="AlphaFoldDB" id="A0AAI8YCL6"/>
<protein>
    <submittedName>
        <fullName evidence="3">Uu.00g027440.m01.CDS01</fullName>
    </submittedName>
</protein>
<dbReference type="InterPro" id="IPR011008">
    <property type="entry name" value="Dimeric_a/b-barrel"/>
</dbReference>
<keyword evidence="1" id="KW-0732">Signal</keyword>
<dbReference type="Proteomes" id="UP001295740">
    <property type="component" value="Unassembled WGS sequence"/>
</dbReference>
<keyword evidence="4" id="KW-1185">Reference proteome</keyword>
<evidence type="ECO:0000313" key="4">
    <source>
        <dbReference type="Proteomes" id="UP001295740"/>
    </source>
</evidence>